<name>A0ABV3DKG7_9ACTN</name>
<protein>
    <submittedName>
        <fullName evidence="8">PspC domain-containing protein</fullName>
    </submittedName>
</protein>
<feature type="transmembrane region" description="Helical" evidence="5">
    <location>
        <begin position="101"/>
        <end position="121"/>
    </location>
</feature>
<keyword evidence="1" id="KW-0808">Transferase</keyword>
<evidence type="ECO:0000256" key="2">
    <source>
        <dbReference type="ARBA" id="ARBA00022777"/>
    </source>
</evidence>
<keyword evidence="3" id="KW-0902">Two-component regulatory system</keyword>
<dbReference type="InterPro" id="IPR036890">
    <property type="entry name" value="HATPase_C_sf"/>
</dbReference>
<evidence type="ECO:0000313" key="8">
    <source>
        <dbReference type="EMBL" id="MEU8136245.1"/>
    </source>
</evidence>
<evidence type="ECO:0000259" key="6">
    <source>
        <dbReference type="Pfam" id="PF04024"/>
    </source>
</evidence>
<feature type="transmembrane region" description="Helical" evidence="5">
    <location>
        <begin position="194"/>
        <end position="217"/>
    </location>
</feature>
<keyword evidence="5" id="KW-0812">Transmembrane</keyword>
<keyword evidence="9" id="KW-1185">Reference proteome</keyword>
<dbReference type="EMBL" id="JBEZFP010000059">
    <property type="protein sequence ID" value="MEU8136245.1"/>
    <property type="molecule type" value="Genomic_DNA"/>
</dbReference>
<dbReference type="Pfam" id="PF04024">
    <property type="entry name" value="PspC"/>
    <property type="match status" value="1"/>
</dbReference>
<feature type="transmembrane region" description="Helical" evidence="5">
    <location>
        <begin position="166"/>
        <end position="188"/>
    </location>
</feature>
<dbReference type="InterPro" id="IPR050482">
    <property type="entry name" value="Sensor_HK_TwoCompSys"/>
</dbReference>
<reference evidence="8 9" key="1">
    <citation type="submission" date="2024-06" db="EMBL/GenBank/DDBJ databases">
        <title>The Natural Products Discovery Center: Release of the First 8490 Sequenced Strains for Exploring Actinobacteria Biosynthetic Diversity.</title>
        <authorList>
            <person name="Kalkreuter E."/>
            <person name="Kautsar S.A."/>
            <person name="Yang D."/>
            <person name="Bader C.D."/>
            <person name="Teijaro C.N."/>
            <person name="Fluegel L."/>
            <person name="Davis C.M."/>
            <person name="Simpson J.R."/>
            <person name="Lauterbach L."/>
            <person name="Steele A.D."/>
            <person name="Gui C."/>
            <person name="Meng S."/>
            <person name="Li G."/>
            <person name="Viehrig K."/>
            <person name="Ye F."/>
            <person name="Su P."/>
            <person name="Kiefer A.F."/>
            <person name="Nichols A."/>
            <person name="Cepeda A.J."/>
            <person name="Yan W."/>
            <person name="Fan B."/>
            <person name="Jiang Y."/>
            <person name="Adhikari A."/>
            <person name="Zheng C.-J."/>
            <person name="Schuster L."/>
            <person name="Cowan T.M."/>
            <person name="Smanski M.J."/>
            <person name="Chevrette M.G."/>
            <person name="De Carvalho L.P.S."/>
            <person name="Shen B."/>
        </authorList>
    </citation>
    <scope>NUCLEOTIDE SEQUENCE [LARGE SCALE GENOMIC DNA]</scope>
    <source>
        <strain evidence="8 9">NPDC048946</strain>
    </source>
</reference>
<evidence type="ECO:0000256" key="4">
    <source>
        <dbReference type="SAM" id="MobiDB-lite"/>
    </source>
</evidence>
<keyword evidence="5" id="KW-0472">Membrane</keyword>
<dbReference type="PANTHER" id="PTHR24421">
    <property type="entry name" value="NITRATE/NITRITE SENSOR PROTEIN NARX-RELATED"/>
    <property type="match status" value="1"/>
</dbReference>
<dbReference type="InterPro" id="IPR007168">
    <property type="entry name" value="Phageshock_PspC_N"/>
</dbReference>
<evidence type="ECO:0000259" key="7">
    <source>
        <dbReference type="Pfam" id="PF13581"/>
    </source>
</evidence>
<evidence type="ECO:0000313" key="9">
    <source>
        <dbReference type="Proteomes" id="UP001551482"/>
    </source>
</evidence>
<keyword evidence="5" id="KW-1133">Transmembrane helix</keyword>
<dbReference type="InterPro" id="IPR003594">
    <property type="entry name" value="HATPase_dom"/>
</dbReference>
<dbReference type="SUPFAM" id="SSF55874">
    <property type="entry name" value="ATPase domain of HSP90 chaperone/DNA topoisomerase II/histidine kinase"/>
    <property type="match status" value="1"/>
</dbReference>
<dbReference type="Proteomes" id="UP001551482">
    <property type="component" value="Unassembled WGS sequence"/>
</dbReference>
<feature type="region of interest" description="Disordered" evidence="4">
    <location>
        <begin position="396"/>
        <end position="425"/>
    </location>
</feature>
<evidence type="ECO:0000256" key="1">
    <source>
        <dbReference type="ARBA" id="ARBA00022679"/>
    </source>
</evidence>
<feature type="transmembrane region" description="Helical" evidence="5">
    <location>
        <begin position="127"/>
        <end position="145"/>
    </location>
</feature>
<feature type="domain" description="Histidine kinase/HSP90-like ATPase" evidence="7">
    <location>
        <begin position="324"/>
        <end position="379"/>
    </location>
</feature>
<proteinExistence type="predicted"/>
<feature type="domain" description="Phage shock protein PspC N-terminal" evidence="6">
    <location>
        <begin position="27"/>
        <end position="82"/>
    </location>
</feature>
<dbReference type="Pfam" id="PF13581">
    <property type="entry name" value="HATPase_c_2"/>
    <property type="match status" value="1"/>
</dbReference>
<feature type="transmembrane region" description="Helical" evidence="5">
    <location>
        <begin position="53"/>
        <end position="80"/>
    </location>
</feature>
<dbReference type="PANTHER" id="PTHR24421:SF61">
    <property type="entry name" value="OXYGEN SENSOR HISTIDINE KINASE NREB"/>
    <property type="match status" value="1"/>
</dbReference>
<dbReference type="Gene3D" id="3.30.565.10">
    <property type="entry name" value="Histidine kinase-like ATPase, C-terminal domain"/>
    <property type="match status" value="1"/>
</dbReference>
<sequence>MTSAPPPASHAQTYLGFEPTVGRSAPTLYRDSSRRIVAGVARGLSRHLAVDVVWIRVGFVVLTLGGGLGMVLYGLLWLNVPEGGAEVRQEPADARERKSRHAALAIVTALLAFALVMAVAGDAGYRGAWVWPLLVASAGVALVWRQADDAQRTRWLSLDGRSRTAGIVRTAIGLVVFAIGIGFFVAYRGGLGDAFAALRGAALLLFGLLVIFGPFLLRQTRDLGAERRARIRAQERAEVAAHVHDSVLHTLTLIQRHVDDPREVAKLARAQERELRAWLYRPEGEEPDRTFAAALRQEAAEVEDMHGATIEIVSVGDCPVDERLAAQLAAAREAMVNAAKYASGAPVQVFAEVEDTMVTVFVRDSGPGFDPGALPEDRLGVRESILGRMRRNGGTAVIRSEPGEGTEVELEMARGEAASRNRSTK</sequence>
<accession>A0ABV3DKG7</accession>
<organism evidence="8 9">
    <name type="scientific">Streptodolium elevatio</name>
    <dbReference type="NCBI Taxonomy" id="3157996"/>
    <lineage>
        <taxon>Bacteria</taxon>
        <taxon>Bacillati</taxon>
        <taxon>Actinomycetota</taxon>
        <taxon>Actinomycetes</taxon>
        <taxon>Kitasatosporales</taxon>
        <taxon>Streptomycetaceae</taxon>
        <taxon>Streptodolium</taxon>
    </lineage>
</organism>
<keyword evidence="2" id="KW-0418">Kinase</keyword>
<evidence type="ECO:0000256" key="5">
    <source>
        <dbReference type="SAM" id="Phobius"/>
    </source>
</evidence>
<dbReference type="RefSeq" id="WP_358356620.1">
    <property type="nucleotide sequence ID" value="NZ_JBEZFP010000059.1"/>
</dbReference>
<gene>
    <name evidence="8" type="ORF">AB0C36_22375</name>
</gene>
<comment type="caution">
    <text evidence="8">The sequence shown here is derived from an EMBL/GenBank/DDBJ whole genome shotgun (WGS) entry which is preliminary data.</text>
</comment>
<evidence type="ECO:0000256" key="3">
    <source>
        <dbReference type="ARBA" id="ARBA00023012"/>
    </source>
</evidence>